<organism evidence="1 2">
    <name type="scientific">Streptomyces tremellae</name>
    <dbReference type="NCBI Taxonomy" id="1124239"/>
    <lineage>
        <taxon>Bacteria</taxon>
        <taxon>Bacillati</taxon>
        <taxon>Actinomycetota</taxon>
        <taxon>Actinomycetes</taxon>
        <taxon>Kitasatosporales</taxon>
        <taxon>Streptomycetaceae</taxon>
        <taxon>Streptomyces</taxon>
    </lineage>
</organism>
<name>A0ABP7DZM7_9ACTN</name>
<evidence type="ECO:0008006" key="3">
    <source>
        <dbReference type="Google" id="ProtNLM"/>
    </source>
</evidence>
<dbReference type="Pfam" id="PF13563">
    <property type="entry name" value="2_5_RNA_ligase2"/>
    <property type="match status" value="1"/>
</dbReference>
<dbReference type="InterPro" id="IPR009097">
    <property type="entry name" value="Cyclic_Pdiesterase"/>
</dbReference>
<comment type="caution">
    <text evidence="1">The sequence shown here is derived from an EMBL/GenBank/DDBJ whole genome shotgun (WGS) entry which is preliminary data.</text>
</comment>
<proteinExistence type="predicted"/>
<dbReference type="EMBL" id="BAABEP010000002">
    <property type="protein sequence ID" value="GAA3711356.1"/>
    <property type="molecule type" value="Genomic_DNA"/>
</dbReference>
<sequence>MTPELDVFPGAFPPLPPPDLDSPDLLVDHDWRAFTAVERMKNHWARPGWPEGFRAYYWMLTFPDADELTSRARQCQDALAHLGMDRVPDDGLHVTLTRVGSADQVSNDQLQLLADLAEEVPLTAFEVVAHPMAGSKGAVRFTLAPWSPLVRLHAALSEVGRRANVPGGKPTSAFRPHLGVQYSNRERPAAPVIESVARLRTLEPVSLEIDRVDLVELWRTTEPLPAYRWRVVRSVPLSPRSTSRALSGPQPG</sequence>
<dbReference type="SUPFAM" id="SSF55144">
    <property type="entry name" value="LigT-like"/>
    <property type="match status" value="1"/>
</dbReference>
<evidence type="ECO:0000313" key="2">
    <source>
        <dbReference type="Proteomes" id="UP001499884"/>
    </source>
</evidence>
<accession>A0ABP7DZM7</accession>
<keyword evidence="2" id="KW-1185">Reference proteome</keyword>
<dbReference type="Gene3D" id="3.90.1140.10">
    <property type="entry name" value="Cyclic phosphodiesterase"/>
    <property type="match status" value="1"/>
</dbReference>
<protein>
    <recommendedName>
        <fullName evidence="3">2'-5' RNA ligase</fullName>
    </recommendedName>
</protein>
<dbReference type="RefSeq" id="WP_345640767.1">
    <property type="nucleotide sequence ID" value="NZ_BAABEP010000002.1"/>
</dbReference>
<evidence type="ECO:0000313" key="1">
    <source>
        <dbReference type="EMBL" id="GAA3711356.1"/>
    </source>
</evidence>
<gene>
    <name evidence="1" type="ORF">GCM10023082_06460</name>
</gene>
<reference evidence="2" key="1">
    <citation type="journal article" date="2019" name="Int. J. Syst. Evol. Microbiol.">
        <title>The Global Catalogue of Microorganisms (GCM) 10K type strain sequencing project: providing services to taxonomists for standard genome sequencing and annotation.</title>
        <authorList>
            <consortium name="The Broad Institute Genomics Platform"/>
            <consortium name="The Broad Institute Genome Sequencing Center for Infectious Disease"/>
            <person name="Wu L."/>
            <person name="Ma J."/>
        </authorList>
    </citation>
    <scope>NUCLEOTIDE SEQUENCE [LARGE SCALE GENOMIC DNA]</scope>
    <source>
        <strain evidence="2">JCM 30846</strain>
    </source>
</reference>
<dbReference type="Proteomes" id="UP001499884">
    <property type="component" value="Unassembled WGS sequence"/>
</dbReference>